<dbReference type="RefSeq" id="WP_380162548.1">
    <property type="nucleotide sequence ID" value="NZ_JBHTNU010000001.1"/>
</dbReference>
<name>A0ABW4C4L8_9BACL</name>
<gene>
    <name evidence="3 8" type="primary">grpE</name>
    <name evidence="8" type="ORF">ACFQ4Y_01690</name>
</gene>
<comment type="caution">
    <text evidence="8">The sequence shown here is derived from an EMBL/GenBank/DDBJ whole genome shotgun (WGS) entry which is preliminary data.</text>
</comment>
<keyword evidence="2 3" id="KW-0143">Chaperone</keyword>
<dbReference type="CDD" id="cd00446">
    <property type="entry name" value="GrpE"/>
    <property type="match status" value="1"/>
</dbReference>
<dbReference type="HAMAP" id="MF_01151">
    <property type="entry name" value="GrpE"/>
    <property type="match status" value="1"/>
</dbReference>
<dbReference type="NCBIfam" id="NF010738">
    <property type="entry name" value="PRK14140.1"/>
    <property type="match status" value="1"/>
</dbReference>
<comment type="function">
    <text evidence="3 4">Participates actively in the response to hyperosmotic and heat shock by preventing the aggregation of stress-denatured proteins, in association with DnaK and GrpE. It is the nucleotide exchange factor for DnaK and may function as a thermosensor. Unfolded proteins bind initially to DnaJ; upon interaction with the DnaJ-bound protein, DnaK hydrolyzes its bound ATP, resulting in the formation of a stable complex. GrpE releases ADP from DnaK; ATP binding to DnaK triggers the release of the substrate protein, thus completing the reaction cycle. Several rounds of ATP-dependent interactions between DnaJ, DnaK and GrpE are required for fully efficient folding.</text>
</comment>
<evidence type="ECO:0000256" key="1">
    <source>
        <dbReference type="ARBA" id="ARBA00009054"/>
    </source>
</evidence>
<keyword evidence="6" id="KW-0175">Coiled coil</keyword>
<dbReference type="InterPro" id="IPR013805">
    <property type="entry name" value="GrpE_CC"/>
</dbReference>
<feature type="region of interest" description="Disordered" evidence="7">
    <location>
        <begin position="1"/>
        <end position="93"/>
    </location>
</feature>
<evidence type="ECO:0000256" key="6">
    <source>
        <dbReference type="SAM" id="Coils"/>
    </source>
</evidence>
<dbReference type="SUPFAM" id="SSF58014">
    <property type="entry name" value="Coiled-coil domain of nucleotide exchange factor GrpE"/>
    <property type="match status" value="1"/>
</dbReference>
<dbReference type="InterPro" id="IPR000740">
    <property type="entry name" value="GrpE"/>
</dbReference>
<keyword evidence="9" id="KW-1185">Reference proteome</keyword>
<evidence type="ECO:0000313" key="8">
    <source>
        <dbReference type="EMBL" id="MFD1425647.1"/>
    </source>
</evidence>
<keyword evidence="3 4" id="KW-0346">Stress response</keyword>
<feature type="compositionally biased region" description="Basic and acidic residues" evidence="7">
    <location>
        <begin position="10"/>
        <end position="33"/>
    </location>
</feature>
<dbReference type="PANTHER" id="PTHR21237">
    <property type="entry name" value="GRPE PROTEIN"/>
    <property type="match status" value="1"/>
</dbReference>
<dbReference type="EMBL" id="JBHTNU010000001">
    <property type="protein sequence ID" value="MFD1425647.1"/>
    <property type="molecule type" value="Genomic_DNA"/>
</dbReference>
<dbReference type="Gene3D" id="3.90.20.20">
    <property type="match status" value="1"/>
</dbReference>
<keyword evidence="3" id="KW-0963">Cytoplasm</keyword>
<comment type="subunit">
    <text evidence="3">Homodimer.</text>
</comment>
<reference evidence="9" key="1">
    <citation type="journal article" date="2019" name="Int. J. Syst. Evol. Microbiol.">
        <title>The Global Catalogue of Microorganisms (GCM) 10K type strain sequencing project: providing services to taxonomists for standard genome sequencing and annotation.</title>
        <authorList>
            <consortium name="The Broad Institute Genomics Platform"/>
            <consortium name="The Broad Institute Genome Sequencing Center for Infectious Disease"/>
            <person name="Wu L."/>
            <person name="Ma J."/>
        </authorList>
    </citation>
    <scope>NUCLEOTIDE SEQUENCE [LARGE SCALE GENOMIC DNA]</scope>
    <source>
        <strain evidence="9">S1</strain>
    </source>
</reference>
<dbReference type="PANTHER" id="PTHR21237:SF23">
    <property type="entry name" value="GRPE PROTEIN HOMOLOG, MITOCHONDRIAL"/>
    <property type="match status" value="1"/>
</dbReference>
<evidence type="ECO:0000313" key="9">
    <source>
        <dbReference type="Proteomes" id="UP001597282"/>
    </source>
</evidence>
<organism evidence="8 9">
    <name type="scientific">Kroppenstedtia sanguinis</name>
    <dbReference type="NCBI Taxonomy" id="1380684"/>
    <lineage>
        <taxon>Bacteria</taxon>
        <taxon>Bacillati</taxon>
        <taxon>Bacillota</taxon>
        <taxon>Bacilli</taxon>
        <taxon>Bacillales</taxon>
        <taxon>Thermoactinomycetaceae</taxon>
        <taxon>Kroppenstedtia</taxon>
    </lineage>
</organism>
<dbReference type="PRINTS" id="PR00773">
    <property type="entry name" value="GRPEPROTEIN"/>
</dbReference>
<dbReference type="Proteomes" id="UP001597282">
    <property type="component" value="Unassembled WGS sequence"/>
</dbReference>
<dbReference type="SUPFAM" id="SSF51064">
    <property type="entry name" value="Head domain of nucleotide exchange factor GrpE"/>
    <property type="match status" value="1"/>
</dbReference>
<evidence type="ECO:0000256" key="5">
    <source>
        <dbReference type="RuleBase" id="RU004478"/>
    </source>
</evidence>
<proteinExistence type="inferred from homology"/>
<sequence length="252" mass="28855">MTSNDFNPDGDSRRRPVTARELRKAKEARERQEMGWTENTEAEEREPEEKVTEKDVPNPEKPVLDEVSKPEQPVFEETSNPTSPPPVQDAEVLNGLKKELERAKEETNHWKKEAEENYERLLRARADMENFRRRTRKDQENLAKYAASPLVESLLPVIDNLERALGAGAKSEEAEVLHKGVDMISRQLLHTLEEHGLSPIEAEGKEFNPHEHNAVMQVEAEGVKSGMVVEELQKGYRFKERVIRPAMVKVST</sequence>
<accession>A0ABW4C4L8</accession>
<evidence type="ECO:0000256" key="3">
    <source>
        <dbReference type="HAMAP-Rule" id="MF_01151"/>
    </source>
</evidence>
<evidence type="ECO:0000256" key="7">
    <source>
        <dbReference type="SAM" id="MobiDB-lite"/>
    </source>
</evidence>
<feature type="compositionally biased region" description="Basic and acidic residues" evidence="7">
    <location>
        <begin position="47"/>
        <end position="69"/>
    </location>
</feature>
<dbReference type="Gene3D" id="2.30.22.10">
    <property type="entry name" value="Head domain of nucleotide exchange factor GrpE"/>
    <property type="match status" value="1"/>
</dbReference>
<dbReference type="Pfam" id="PF01025">
    <property type="entry name" value="GrpE"/>
    <property type="match status" value="1"/>
</dbReference>
<dbReference type="PROSITE" id="PS01071">
    <property type="entry name" value="GRPE"/>
    <property type="match status" value="1"/>
</dbReference>
<dbReference type="InterPro" id="IPR009012">
    <property type="entry name" value="GrpE_head"/>
</dbReference>
<feature type="coiled-coil region" evidence="6">
    <location>
        <begin position="93"/>
        <end position="131"/>
    </location>
</feature>
<protein>
    <recommendedName>
        <fullName evidence="3 4">Protein GrpE</fullName>
    </recommendedName>
    <alternativeName>
        <fullName evidence="3">HSP-70 cofactor</fullName>
    </alternativeName>
</protein>
<evidence type="ECO:0000256" key="4">
    <source>
        <dbReference type="RuleBase" id="RU000639"/>
    </source>
</evidence>
<evidence type="ECO:0000256" key="2">
    <source>
        <dbReference type="ARBA" id="ARBA00023186"/>
    </source>
</evidence>
<comment type="similarity">
    <text evidence="1 3 5">Belongs to the GrpE family.</text>
</comment>
<comment type="subcellular location">
    <subcellularLocation>
        <location evidence="3">Cytoplasm</location>
    </subcellularLocation>
</comment>